<dbReference type="InterPro" id="IPR025202">
    <property type="entry name" value="PLD-like_dom"/>
</dbReference>
<evidence type="ECO:0000313" key="3">
    <source>
        <dbReference type="Proteomes" id="UP000254255"/>
    </source>
</evidence>
<dbReference type="PANTHER" id="PTHR21248:SF22">
    <property type="entry name" value="PHOSPHOLIPASE D"/>
    <property type="match status" value="1"/>
</dbReference>
<protein>
    <submittedName>
        <fullName evidence="2">Cardiolipin synthetase</fullName>
        <ecNumber evidence="2">2.7.8.-</ecNumber>
    </submittedName>
</protein>
<sequence>MSVLSFREKNDSMLVGWASRAFFTELLAAGVKIYQFEGGLLHTKSVLVDGELSLVGTVNLDMRSLWLNFEITLAIDDKGFGADLAAVQDDYISRSRLLDARLWLKRPLWQRVAERLFYFFSPLL</sequence>
<proteinExistence type="predicted"/>
<accession>A0A377BGX6</accession>
<dbReference type="Proteomes" id="UP000254255">
    <property type="component" value="Unassembled WGS sequence"/>
</dbReference>
<dbReference type="SUPFAM" id="SSF56024">
    <property type="entry name" value="Phospholipase D/nuclease"/>
    <property type="match status" value="1"/>
</dbReference>
<dbReference type="InterPro" id="IPR001736">
    <property type="entry name" value="PLipase_D/transphosphatidylase"/>
</dbReference>
<dbReference type="EMBL" id="UGET01000004">
    <property type="protein sequence ID" value="STL64479.1"/>
    <property type="molecule type" value="Genomic_DNA"/>
</dbReference>
<dbReference type="GO" id="GO:0032049">
    <property type="term" value="P:cardiolipin biosynthetic process"/>
    <property type="evidence" value="ECO:0007669"/>
    <property type="project" value="UniProtKB-ARBA"/>
</dbReference>
<feature type="domain" description="PLD phosphodiesterase" evidence="1">
    <location>
        <begin position="37"/>
        <end position="64"/>
    </location>
</feature>
<dbReference type="GO" id="GO:0016020">
    <property type="term" value="C:membrane"/>
    <property type="evidence" value="ECO:0007669"/>
    <property type="project" value="TreeGrafter"/>
</dbReference>
<dbReference type="PANTHER" id="PTHR21248">
    <property type="entry name" value="CARDIOLIPIN SYNTHASE"/>
    <property type="match status" value="1"/>
</dbReference>
<keyword evidence="2" id="KW-0808">Transferase</keyword>
<evidence type="ECO:0000259" key="1">
    <source>
        <dbReference type="PROSITE" id="PS50035"/>
    </source>
</evidence>
<dbReference type="Pfam" id="PF13091">
    <property type="entry name" value="PLDc_2"/>
    <property type="match status" value="1"/>
</dbReference>
<dbReference type="AlphaFoldDB" id="A0A377BGX6"/>
<dbReference type="SMART" id="SM00155">
    <property type="entry name" value="PLDc"/>
    <property type="match status" value="1"/>
</dbReference>
<dbReference type="GO" id="GO:0008808">
    <property type="term" value="F:cardiolipin synthase activity"/>
    <property type="evidence" value="ECO:0007669"/>
    <property type="project" value="TreeGrafter"/>
</dbReference>
<dbReference type="PROSITE" id="PS50035">
    <property type="entry name" value="PLD"/>
    <property type="match status" value="1"/>
</dbReference>
<dbReference type="EC" id="2.7.8.-" evidence="2"/>
<evidence type="ECO:0000313" key="2">
    <source>
        <dbReference type="EMBL" id="STL64479.1"/>
    </source>
</evidence>
<name>A0A377BGX6_ECOLX</name>
<dbReference type="Gene3D" id="3.30.870.10">
    <property type="entry name" value="Endonuclease Chain A"/>
    <property type="match status" value="1"/>
</dbReference>
<gene>
    <name evidence="2" type="primary">cls_1</name>
    <name evidence="2" type="ORF">NCTC13148_00456</name>
</gene>
<reference evidence="2 3" key="1">
    <citation type="submission" date="2018-06" db="EMBL/GenBank/DDBJ databases">
        <authorList>
            <consortium name="Pathogen Informatics"/>
            <person name="Doyle S."/>
        </authorList>
    </citation>
    <scope>NUCLEOTIDE SEQUENCE [LARGE SCALE GENOMIC DNA]</scope>
    <source>
        <strain evidence="2 3">NCTC13148</strain>
    </source>
</reference>
<organism evidence="2 3">
    <name type="scientific">Escherichia coli</name>
    <dbReference type="NCBI Taxonomy" id="562"/>
    <lineage>
        <taxon>Bacteria</taxon>
        <taxon>Pseudomonadati</taxon>
        <taxon>Pseudomonadota</taxon>
        <taxon>Gammaproteobacteria</taxon>
        <taxon>Enterobacterales</taxon>
        <taxon>Enterobacteriaceae</taxon>
        <taxon>Escherichia</taxon>
    </lineage>
</organism>